<proteinExistence type="predicted"/>
<protein>
    <submittedName>
        <fullName evidence="2">Uncharacterized protein</fullName>
    </submittedName>
</protein>
<feature type="transmembrane region" description="Helical" evidence="1">
    <location>
        <begin position="119"/>
        <end position="135"/>
    </location>
</feature>
<evidence type="ECO:0000313" key="3">
    <source>
        <dbReference type="Proteomes" id="UP001304298"/>
    </source>
</evidence>
<feature type="transmembrane region" description="Helical" evidence="1">
    <location>
        <begin position="141"/>
        <end position="158"/>
    </location>
</feature>
<feature type="transmembrane region" description="Helical" evidence="1">
    <location>
        <begin position="12"/>
        <end position="33"/>
    </location>
</feature>
<gene>
    <name evidence="2" type="ORF">VA596_48265</name>
</gene>
<evidence type="ECO:0000313" key="2">
    <source>
        <dbReference type="EMBL" id="MEA5367399.1"/>
    </source>
</evidence>
<feature type="transmembrane region" description="Helical" evidence="1">
    <location>
        <begin position="39"/>
        <end position="60"/>
    </location>
</feature>
<comment type="caution">
    <text evidence="2">The sequence shown here is derived from an EMBL/GenBank/DDBJ whole genome shotgun (WGS) entry which is preliminary data.</text>
</comment>
<keyword evidence="1" id="KW-1133">Transmembrane helix</keyword>
<organism evidence="2 3">
    <name type="scientific">Amycolatopsis heterodermiae</name>
    <dbReference type="NCBI Taxonomy" id="3110235"/>
    <lineage>
        <taxon>Bacteria</taxon>
        <taxon>Bacillati</taxon>
        <taxon>Actinomycetota</taxon>
        <taxon>Actinomycetes</taxon>
        <taxon>Pseudonocardiales</taxon>
        <taxon>Pseudonocardiaceae</taxon>
        <taxon>Amycolatopsis</taxon>
    </lineage>
</organism>
<dbReference type="Proteomes" id="UP001304298">
    <property type="component" value="Unassembled WGS sequence"/>
</dbReference>
<dbReference type="RefSeq" id="WP_323337369.1">
    <property type="nucleotide sequence ID" value="NZ_JAYFSI010000022.1"/>
</dbReference>
<keyword evidence="3" id="KW-1185">Reference proteome</keyword>
<sequence length="173" mass="18443">MRTRGGSRRAWQLGLRFGAWFAVGVVLMEATVALPDAPLWVAVLVGVGGGTVVGAVAGPANARAEHEMWRAAGEELTWPQFRAAARASRSGRVPEDPGLREAAIRLGVHQLARHRRHRAGTVVACALGAGISGLNAVLGNWLSLLTVAWFAAIMVVCLRERTKLGKALLRLRA</sequence>
<reference evidence="2 3" key="1">
    <citation type="submission" date="2023-12" db="EMBL/GenBank/DDBJ databases">
        <title>Amycolatopsis sp. V23-08.</title>
        <authorList>
            <person name="Somphong A."/>
        </authorList>
    </citation>
    <scope>NUCLEOTIDE SEQUENCE [LARGE SCALE GENOMIC DNA]</scope>
    <source>
        <strain evidence="2 3">V23-08</strain>
    </source>
</reference>
<dbReference type="EMBL" id="JAYFSI010000022">
    <property type="protein sequence ID" value="MEA5367399.1"/>
    <property type="molecule type" value="Genomic_DNA"/>
</dbReference>
<name>A0ABU5RP45_9PSEU</name>
<evidence type="ECO:0000256" key="1">
    <source>
        <dbReference type="SAM" id="Phobius"/>
    </source>
</evidence>
<accession>A0ABU5RP45</accession>
<keyword evidence="1" id="KW-0812">Transmembrane</keyword>
<keyword evidence="1" id="KW-0472">Membrane</keyword>